<dbReference type="SUPFAM" id="SSF53850">
    <property type="entry name" value="Periplasmic binding protein-like II"/>
    <property type="match status" value="1"/>
</dbReference>
<evidence type="ECO:0000256" key="1">
    <source>
        <dbReference type="SAM" id="SignalP"/>
    </source>
</evidence>
<dbReference type="InterPro" id="IPR006059">
    <property type="entry name" value="SBP"/>
</dbReference>
<gene>
    <name evidence="2" type="ORF">D8M06_12575</name>
</gene>
<keyword evidence="1" id="KW-0732">Signal</keyword>
<protein>
    <submittedName>
        <fullName evidence="2">Extracellular solute-binding protein</fullName>
    </submittedName>
</protein>
<proteinExistence type="predicted"/>
<comment type="caution">
    <text evidence="2">The sequence shown here is derived from an EMBL/GenBank/DDBJ whole genome shotgun (WGS) entry which is preliminary data.</text>
</comment>
<dbReference type="OrthoDB" id="9798191at2"/>
<accession>A0A495A048</accession>
<sequence>MFKKKALSVFIMFVLAVLVLAGCASSDDSDTSSGDSNSDSGSDEATVKFMHLWPEGSSAQHHKVVNEIIADFEAENEGVTIDLEVLSNEQYKDKIKVLSTSNELPDVGMTWAAGYMEPYVDGNMYAPLDDVINKDDFVAGTTEAFAIDDTTYGLPLELNISSIYYNKAIFDEYGLEEPETIEELNEIVATLNENGVNPIALGNKDAWTGSMWYMYFANRLGGDQDVLTEAISREISFEDPALVQAAEEVQKLVDADSFVSGFNGLADEEAKSMFMGEQAAMYLIASWDLPNYTTNEDVPQEFRDSVGYFPFPKVDGKGNMNNFVGGPGVGLFVAEDSDVKEEAKAFAAYLTEQWGERAVTDVGIIPATKVDTDSVDLHPMYTDVLNDLNAAENITLYADVQMSAEDAQVHLDMIQALFGGEVTPEEFAKAHEEALSQE</sequence>
<keyword evidence="3" id="KW-1185">Reference proteome</keyword>
<feature type="chain" id="PRO_5038355846" evidence="1">
    <location>
        <begin position="22"/>
        <end position="438"/>
    </location>
</feature>
<dbReference type="InterPro" id="IPR050490">
    <property type="entry name" value="Bact_solute-bd_prot1"/>
</dbReference>
<dbReference type="PANTHER" id="PTHR43649">
    <property type="entry name" value="ARABINOSE-BINDING PROTEIN-RELATED"/>
    <property type="match status" value="1"/>
</dbReference>
<dbReference type="EMBL" id="RBZP01000010">
    <property type="protein sequence ID" value="RKQ32494.1"/>
    <property type="molecule type" value="Genomic_DNA"/>
</dbReference>
<reference evidence="2 3" key="1">
    <citation type="journal article" date="2016" name="Int. J. Syst. Evol. Microbiol.">
        <title>Oceanobacillus halophilus sp. nov., a novel moderately halophilic bacterium from a hypersaline lake.</title>
        <authorList>
            <person name="Amoozegar M.A."/>
            <person name="Bagheri M."/>
            <person name="Makhdoumi A."/>
            <person name="Nikou M.M."/>
            <person name="Fazeli S.A.S."/>
            <person name="Schumann P."/>
            <person name="Sproer C."/>
            <person name="Sanchez-Porro C."/>
            <person name="Ventosa A."/>
        </authorList>
    </citation>
    <scope>NUCLEOTIDE SEQUENCE [LARGE SCALE GENOMIC DNA]</scope>
    <source>
        <strain evidence="2 3">DSM 23996</strain>
    </source>
</reference>
<feature type="signal peptide" evidence="1">
    <location>
        <begin position="1"/>
        <end position="21"/>
    </location>
</feature>
<dbReference type="Gene3D" id="3.40.190.10">
    <property type="entry name" value="Periplasmic binding protein-like II"/>
    <property type="match status" value="2"/>
</dbReference>
<evidence type="ECO:0000313" key="3">
    <source>
        <dbReference type="Proteomes" id="UP000269301"/>
    </source>
</evidence>
<evidence type="ECO:0000313" key="2">
    <source>
        <dbReference type="EMBL" id="RKQ32494.1"/>
    </source>
</evidence>
<dbReference type="Pfam" id="PF01547">
    <property type="entry name" value="SBP_bac_1"/>
    <property type="match status" value="1"/>
</dbReference>
<dbReference type="Proteomes" id="UP000269301">
    <property type="component" value="Unassembled WGS sequence"/>
</dbReference>
<dbReference type="PANTHER" id="PTHR43649:SF12">
    <property type="entry name" value="DIACETYLCHITOBIOSE BINDING PROTEIN DASA"/>
    <property type="match status" value="1"/>
</dbReference>
<organism evidence="2 3">
    <name type="scientific">Oceanobacillus halophilus</name>
    <dbReference type="NCBI Taxonomy" id="930130"/>
    <lineage>
        <taxon>Bacteria</taxon>
        <taxon>Bacillati</taxon>
        <taxon>Bacillota</taxon>
        <taxon>Bacilli</taxon>
        <taxon>Bacillales</taxon>
        <taxon>Bacillaceae</taxon>
        <taxon>Oceanobacillus</taxon>
    </lineage>
</organism>
<dbReference type="AlphaFoldDB" id="A0A495A048"/>
<dbReference type="RefSeq" id="WP_121204763.1">
    <property type="nucleotide sequence ID" value="NZ_RBZP01000010.1"/>
</dbReference>
<name>A0A495A048_9BACI</name>
<dbReference type="PROSITE" id="PS51257">
    <property type="entry name" value="PROKAR_LIPOPROTEIN"/>
    <property type="match status" value="1"/>
</dbReference>